<proteinExistence type="predicted"/>
<accession>A0A1A7RAI9</accession>
<dbReference type="Proteomes" id="UP000185753">
    <property type="component" value="Unassembled WGS sequence"/>
</dbReference>
<name>A0A1A7RAI9_9GAMM</name>
<comment type="caution">
    <text evidence="2">The sequence shown here is derived from an EMBL/GenBank/DDBJ whole genome shotgun (WGS) entry which is preliminary data.</text>
</comment>
<dbReference type="AlphaFoldDB" id="A0A1A7RAI9"/>
<keyword evidence="3" id="KW-1185">Reference proteome</keyword>
<dbReference type="InterPro" id="IPR041635">
    <property type="entry name" value="Type_ISP_LLaBIII_C"/>
</dbReference>
<organism evidence="2 3">
    <name type="scientific">Acinetobacter gandensis</name>
    <dbReference type="NCBI Taxonomy" id="1443941"/>
    <lineage>
        <taxon>Bacteria</taxon>
        <taxon>Pseudomonadati</taxon>
        <taxon>Pseudomonadota</taxon>
        <taxon>Gammaproteobacteria</taxon>
        <taxon>Moraxellales</taxon>
        <taxon>Moraxellaceae</taxon>
        <taxon>Acinetobacter</taxon>
    </lineage>
</organism>
<dbReference type="Pfam" id="PF18135">
    <property type="entry name" value="Type_ISP_C"/>
    <property type="match status" value="1"/>
</dbReference>
<protein>
    <recommendedName>
        <fullName evidence="1">Type ISP restriction-modification enzyme LLaBIII C-terminal specificity domain-containing protein</fullName>
    </recommendedName>
</protein>
<evidence type="ECO:0000313" key="2">
    <source>
        <dbReference type="EMBL" id="OBX29275.1"/>
    </source>
</evidence>
<reference evidence="3" key="1">
    <citation type="submission" date="2016-06" db="EMBL/GenBank/DDBJ databases">
        <authorList>
            <person name="Radolfova-Krizova L."/>
            <person name="Nemec A."/>
        </authorList>
    </citation>
    <scope>NUCLEOTIDE SEQUENCE [LARGE SCALE GENOMIC DNA]</scope>
    <source>
        <strain evidence="3">ANC 4275</strain>
    </source>
</reference>
<evidence type="ECO:0000259" key="1">
    <source>
        <dbReference type="Pfam" id="PF18135"/>
    </source>
</evidence>
<gene>
    <name evidence="2" type="ORF">A9J31_14420</name>
</gene>
<sequence length="280" mass="32244">MSIMAMSDASILFRTPPSILISNHLTEFKTLYNQQVYPLYLYEEATQDKNVGLGDLFDESLDLTVTQTKYERKDGISDEGLQHFQTAYPNEQIAKEDIFYYTYGLLHSEEYRERYADNLTKELPRIPCVKKAEDFWAFSKAGRALAHWHLNYETVEPYKATLDTGTTPYSQLTADDFRVEKMKFAKKGEKGTVVYNKRITIKDIPVEAYEYVVNGKPALEWVMERQGVSTHKDSGIVNDANDWAIETMNNAAYPLELFLRVITVSLETMKIVKSLPKLDI</sequence>
<evidence type="ECO:0000313" key="3">
    <source>
        <dbReference type="Proteomes" id="UP000185753"/>
    </source>
</evidence>
<dbReference type="EMBL" id="LZDS01000011">
    <property type="protein sequence ID" value="OBX29275.1"/>
    <property type="molecule type" value="Genomic_DNA"/>
</dbReference>
<dbReference type="RefSeq" id="WP_067762834.1">
    <property type="nucleotide sequence ID" value="NZ_LZDS01000011.1"/>
</dbReference>
<dbReference type="STRING" id="1443941.A9J31_14420"/>
<feature type="domain" description="Type ISP restriction-modification enzyme LLaBIII C-terminal specificity" evidence="1">
    <location>
        <begin position="15"/>
        <end position="257"/>
    </location>
</feature>